<evidence type="ECO:0000313" key="1">
    <source>
        <dbReference type="EMBL" id="JAD15787.1"/>
    </source>
</evidence>
<protein>
    <submittedName>
        <fullName evidence="1">Uncharacterized protein</fullName>
    </submittedName>
</protein>
<dbReference type="EMBL" id="GBRH01282108">
    <property type="protein sequence ID" value="JAD15787.1"/>
    <property type="molecule type" value="Transcribed_RNA"/>
</dbReference>
<organism evidence="1">
    <name type="scientific">Arundo donax</name>
    <name type="common">Giant reed</name>
    <name type="synonym">Donax arundinaceus</name>
    <dbReference type="NCBI Taxonomy" id="35708"/>
    <lineage>
        <taxon>Eukaryota</taxon>
        <taxon>Viridiplantae</taxon>
        <taxon>Streptophyta</taxon>
        <taxon>Embryophyta</taxon>
        <taxon>Tracheophyta</taxon>
        <taxon>Spermatophyta</taxon>
        <taxon>Magnoliopsida</taxon>
        <taxon>Liliopsida</taxon>
        <taxon>Poales</taxon>
        <taxon>Poaceae</taxon>
        <taxon>PACMAD clade</taxon>
        <taxon>Arundinoideae</taxon>
        <taxon>Arundineae</taxon>
        <taxon>Arundo</taxon>
    </lineage>
</organism>
<reference evidence="1" key="1">
    <citation type="submission" date="2014-09" db="EMBL/GenBank/DDBJ databases">
        <authorList>
            <person name="Magalhaes I.L.F."/>
            <person name="Oliveira U."/>
            <person name="Santos F.R."/>
            <person name="Vidigal T.H.D.A."/>
            <person name="Brescovit A.D."/>
            <person name="Santos A.J."/>
        </authorList>
    </citation>
    <scope>NUCLEOTIDE SEQUENCE</scope>
    <source>
        <tissue evidence="1">Shoot tissue taken approximately 20 cm above the soil surface</tissue>
    </source>
</reference>
<dbReference type="AlphaFoldDB" id="A0A0A8XVQ5"/>
<reference evidence="1" key="2">
    <citation type="journal article" date="2015" name="Data Brief">
        <title>Shoot transcriptome of the giant reed, Arundo donax.</title>
        <authorList>
            <person name="Barrero R.A."/>
            <person name="Guerrero F.D."/>
            <person name="Moolhuijzen P."/>
            <person name="Goolsby J.A."/>
            <person name="Tidwell J."/>
            <person name="Bellgard S.E."/>
            <person name="Bellgard M.I."/>
        </authorList>
    </citation>
    <scope>NUCLEOTIDE SEQUENCE</scope>
    <source>
        <tissue evidence="1">Shoot tissue taken approximately 20 cm above the soil surface</tissue>
    </source>
</reference>
<name>A0A0A8XVQ5_ARUDO</name>
<accession>A0A0A8XVQ5</accession>
<sequence length="67" mass="6800">MQLFGCLDVSSGQAELTQTTVPLGQAPLERGFSPFRAAGAQCCPLRAFLAAGTAKEAADEAIGSALS</sequence>
<proteinExistence type="predicted"/>